<protein>
    <submittedName>
        <fullName evidence="4">Recombinase family protein</fullName>
    </submittedName>
</protein>
<dbReference type="Pfam" id="PF07508">
    <property type="entry name" value="Recombinase"/>
    <property type="match status" value="1"/>
</dbReference>
<proteinExistence type="predicted"/>
<dbReference type="PROSITE" id="PS51736">
    <property type="entry name" value="RECOMBINASES_3"/>
    <property type="match status" value="1"/>
</dbReference>
<feature type="domain" description="Resolvase/invertase-type recombinase catalytic" evidence="2">
    <location>
        <begin position="32"/>
        <end position="180"/>
    </location>
</feature>
<dbReference type="InterPro" id="IPR025827">
    <property type="entry name" value="Zn_ribbon_recom_dom"/>
</dbReference>
<feature type="domain" description="Recombinase" evidence="3">
    <location>
        <begin position="188"/>
        <end position="313"/>
    </location>
</feature>
<dbReference type="InterPro" id="IPR036162">
    <property type="entry name" value="Resolvase-like_N_sf"/>
</dbReference>
<dbReference type="PROSITE" id="PS51737">
    <property type="entry name" value="RECOMBINASE_DNA_BIND"/>
    <property type="match status" value="1"/>
</dbReference>
<dbReference type="EMBL" id="JACOQI010000031">
    <property type="protein sequence ID" value="MBC5772100.1"/>
    <property type="molecule type" value="Genomic_DNA"/>
</dbReference>
<dbReference type="RefSeq" id="WP_187016247.1">
    <property type="nucleotide sequence ID" value="NZ_JACOQI010000031.1"/>
</dbReference>
<evidence type="ECO:0000259" key="3">
    <source>
        <dbReference type="PROSITE" id="PS51737"/>
    </source>
</evidence>
<dbReference type="Proteomes" id="UP000620327">
    <property type="component" value="Unassembled WGS sequence"/>
</dbReference>
<dbReference type="Pfam" id="PF13408">
    <property type="entry name" value="Zn_ribbon_recom"/>
    <property type="match status" value="1"/>
</dbReference>
<dbReference type="AlphaFoldDB" id="A0A923S8U0"/>
<dbReference type="Gene3D" id="3.90.1750.20">
    <property type="entry name" value="Putative Large Serine Recombinase, Chain B, Domain 2"/>
    <property type="match status" value="1"/>
</dbReference>
<dbReference type="Pfam" id="PF00239">
    <property type="entry name" value="Resolvase"/>
    <property type="match status" value="1"/>
</dbReference>
<evidence type="ECO:0000313" key="4">
    <source>
        <dbReference type="EMBL" id="MBC5772100.1"/>
    </source>
</evidence>
<reference evidence="4" key="1">
    <citation type="submission" date="2020-08" db="EMBL/GenBank/DDBJ databases">
        <title>Genome public.</title>
        <authorList>
            <person name="Liu C."/>
            <person name="Sun Q."/>
        </authorList>
    </citation>
    <scope>NUCLEOTIDE SEQUENCE</scope>
    <source>
        <strain evidence="4">BX15</strain>
    </source>
</reference>
<feature type="coiled-coil region" evidence="1">
    <location>
        <begin position="413"/>
        <end position="465"/>
    </location>
</feature>
<evidence type="ECO:0000256" key="1">
    <source>
        <dbReference type="SAM" id="Coils"/>
    </source>
</evidence>
<keyword evidence="5" id="KW-1185">Reference proteome</keyword>
<comment type="caution">
    <text evidence="4">The sequence shown here is derived from an EMBL/GenBank/DDBJ whole genome shotgun (WGS) entry which is preliminary data.</text>
</comment>
<dbReference type="InterPro" id="IPR050639">
    <property type="entry name" value="SSR_resolvase"/>
</dbReference>
<dbReference type="CDD" id="cd00338">
    <property type="entry name" value="Ser_Recombinase"/>
    <property type="match status" value="1"/>
</dbReference>
<gene>
    <name evidence="4" type="ORF">H8Z83_17580</name>
</gene>
<dbReference type="InterPro" id="IPR006119">
    <property type="entry name" value="Resolv_N"/>
</dbReference>
<dbReference type="Gene3D" id="3.40.50.1390">
    <property type="entry name" value="Resolvase, N-terminal catalytic domain"/>
    <property type="match status" value="1"/>
</dbReference>
<dbReference type="InterPro" id="IPR038109">
    <property type="entry name" value="DNA_bind_recomb_sf"/>
</dbReference>
<dbReference type="PANTHER" id="PTHR30461:SF23">
    <property type="entry name" value="DNA RECOMBINASE-RELATED"/>
    <property type="match status" value="1"/>
</dbReference>
<dbReference type="GO" id="GO:0003677">
    <property type="term" value="F:DNA binding"/>
    <property type="evidence" value="ECO:0007669"/>
    <property type="project" value="InterPro"/>
</dbReference>
<dbReference type="SMART" id="SM00857">
    <property type="entry name" value="Resolvase"/>
    <property type="match status" value="1"/>
</dbReference>
<evidence type="ECO:0000259" key="2">
    <source>
        <dbReference type="PROSITE" id="PS51736"/>
    </source>
</evidence>
<sequence>MSDKEKTNGSLAMAPRVITIPAANQETARKLRVAAYTRVSSNSKDQEHSFAAQNAYFSKLITDNPDWELADIYADQGITGTSIDKRDDFLRMMEDCRKGRIDRILVKSSSRFARNTKESLAAVRELKSLNISVYFEEQNIDTAQVSGEVLIAMFAALAQRESEAISERVRWSYKVRMSKGRFSTCKAPYGYRLVKDHLEIQEDEASIIRHIFDRYLAGVSMENIAKEITALGCPTRDGTQYWQLTSIQYILQNEKYAGDSLSQKKYTTRSFPRQQKINHGERKQYLVIDSHPAIISREIFQKVQELLTQRSAAIHPRSDVPHAFARKVVCGHCGTLCKRKNCGGSVNWACRRHDKSITACPNTQVPEEQMKNAFLHVYYNLKHYGTSILTQLISDLYAARTGSLLWSENIVEINKQISDIASQERLLAQLKQQGVVDPDIFISRSNQLAERLRELKLQKERILRSEEDHTIQQTQDLLDVLESGPDWLDDFDEQLFSDMVEKIVVVDNETLRFRLLNGLEVTEKIERTRR</sequence>
<keyword evidence="1" id="KW-0175">Coiled coil</keyword>
<dbReference type="PANTHER" id="PTHR30461">
    <property type="entry name" value="DNA-INVERTASE FROM LAMBDOID PROPHAGE"/>
    <property type="match status" value="1"/>
</dbReference>
<accession>A0A923S8U0</accession>
<dbReference type="SUPFAM" id="SSF53041">
    <property type="entry name" value="Resolvase-like"/>
    <property type="match status" value="1"/>
</dbReference>
<name>A0A923S8U0_9FIRM</name>
<dbReference type="InterPro" id="IPR011109">
    <property type="entry name" value="DNA_bind_recombinase_dom"/>
</dbReference>
<dbReference type="GO" id="GO:0000150">
    <property type="term" value="F:DNA strand exchange activity"/>
    <property type="evidence" value="ECO:0007669"/>
    <property type="project" value="InterPro"/>
</dbReference>
<organism evidence="4 5">
    <name type="scientific">Dysosmobacter segnis</name>
    <dbReference type="NCBI Taxonomy" id="2763042"/>
    <lineage>
        <taxon>Bacteria</taxon>
        <taxon>Bacillati</taxon>
        <taxon>Bacillota</taxon>
        <taxon>Clostridia</taxon>
        <taxon>Eubacteriales</taxon>
        <taxon>Oscillospiraceae</taxon>
        <taxon>Dysosmobacter</taxon>
    </lineage>
</organism>
<evidence type="ECO:0000313" key="5">
    <source>
        <dbReference type="Proteomes" id="UP000620327"/>
    </source>
</evidence>